<feature type="domain" description="DUF4806" evidence="1">
    <location>
        <begin position="169"/>
        <end position="240"/>
    </location>
</feature>
<sequence length="290" mass="32996">VIDDTSNDSIVADFIQSNNHSITNLPPTPMIATDINYEAITTSLSTETAEELMQLLDSTNSPLVPVSSRHVFAESSKDPNIMQRHHSSFSTGTPITPTNFNDSSFTNEDFQTFVKTNLTNIKYELKSIAFSIETIKNMMAQHVEHYSTLQQIMQSNNNESIIINESSEIVWPISNNEELSNVEKSLNNRLVRNNQAIILSRCAGINISDTIRRIMQQLFTDQFLRHYSYSGFKGKDKFSTLNCCRLLFDSVRKIKKFDSIPDIDIINALSKWMAQATNRIKQKESKNKNQ</sequence>
<dbReference type="PANTHER" id="PTHR34153:SF2">
    <property type="entry name" value="SI:CH211-262H13.3-RELATED"/>
    <property type="match status" value="1"/>
</dbReference>
<gene>
    <name evidence="2" type="ORF">FWK35_00021279</name>
</gene>
<dbReference type="AlphaFoldDB" id="A0A6G0Y1S5"/>
<dbReference type="InterPro" id="IPR032071">
    <property type="entry name" value="DUF4806"/>
</dbReference>
<organism evidence="2 3">
    <name type="scientific">Aphis craccivora</name>
    <name type="common">Cowpea aphid</name>
    <dbReference type="NCBI Taxonomy" id="307492"/>
    <lineage>
        <taxon>Eukaryota</taxon>
        <taxon>Metazoa</taxon>
        <taxon>Ecdysozoa</taxon>
        <taxon>Arthropoda</taxon>
        <taxon>Hexapoda</taxon>
        <taxon>Insecta</taxon>
        <taxon>Pterygota</taxon>
        <taxon>Neoptera</taxon>
        <taxon>Paraneoptera</taxon>
        <taxon>Hemiptera</taxon>
        <taxon>Sternorrhyncha</taxon>
        <taxon>Aphidomorpha</taxon>
        <taxon>Aphidoidea</taxon>
        <taxon>Aphididae</taxon>
        <taxon>Aphidini</taxon>
        <taxon>Aphis</taxon>
        <taxon>Aphis</taxon>
    </lineage>
</organism>
<dbReference type="Pfam" id="PF16064">
    <property type="entry name" value="DUF4806"/>
    <property type="match status" value="1"/>
</dbReference>
<comment type="caution">
    <text evidence="2">The sequence shown here is derived from an EMBL/GenBank/DDBJ whole genome shotgun (WGS) entry which is preliminary data.</text>
</comment>
<reference evidence="2 3" key="1">
    <citation type="submission" date="2019-08" db="EMBL/GenBank/DDBJ databases">
        <title>Whole genome of Aphis craccivora.</title>
        <authorList>
            <person name="Voronova N.V."/>
            <person name="Shulinski R.S."/>
            <person name="Bandarenka Y.V."/>
            <person name="Zhorov D.G."/>
            <person name="Warner D."/>
        </authorList>
    </citation>
    <scope>NUCLEOTIDE SEQUENCE [LARGE SCALE GENOMIC DNA]</scope>
    <source>
        <strain evidence="2">180601</strain>
        <tissue evidence="2">Whole Body</tissue>
    </source>
</reference>
<name>A0A6G0Y1S5_APHCR</name>
<evidence type="ECO:0000313" key="3">
    <source>
        <dbReference type="Proteomes" id="UP000478052"/>
    </source>
</evidence>
<dbReference type="Proteomes" id="UP000478052">
    <property type="component" value="Unassembled WGS sequence"/>
</dbReference>
<dbReference type="OrthoDB" id="6614320at2759"/>
<evidence type="ECO:0000259" key="1">
    <source>
        <dbReference type="Pfam" id="PF16064"/>
    </source>
</evidence>
<protein>
    <submittedName>
        <fullName evidence="2">DUF4806 domain-containing protein</fullName>
    </submittedName>
</protein>
<keyword evidence="3" id="KW-1185">Reference proteome</keyword>
<feature type="non-terminal residue" evidence="2">
    <location>
        <position position="1"/>
    </location>
</feature>
<accession>A0A6G0Y1S5</accession>
<proteinExistence type="predicted"/>
<evidence type="ECO:0000313" key="2">
    <source>
        <dbReference type="EMBL" id="KAF0747702.1"/>
    </source>
</evidence>
<dbReference type="EMBL" id="VUJU01006745">
    <property type="protein sequence ID" value="KAF0747702.1"/>
    <property type="molecule type" value="Genomic_DNA"/>
</dbReference>
<dbReference type="PANTHER" id="PTHR34153">
    <property type="entry name" value="SI:CH211-262H13.3-RELATED-RELATED"/>
    <property type="match status" value="1"/>
</dbReference>